<dbReference type="KEGG" id="ngr:NAEGRDRAFT_76787"/>
<comment type="similarity">
    <text evidence="1 8">Belongs to the inositol phosphokinase (IPK) family.</text>
</comment>
<dbReference type="Proteomes" id="UP000006671">
    <property type="component" value="Unassembled WGS sequence"/>
</dbReference>
<feature type="region of interest" description="Disordered" evidence="9">
    <location>
        <begin position="142"/>
        <end position="168"/>
    </location>
</feature>
<evidence type="ECO:0000256" key="8">
    <source>
        <dbReference type="RuleBase" id="RU363090"/>
    </source>
</evidence>
<dbReference type="GO" id="GO:0008440">
    <property type="term" value="F:inositol-1,4,5-trisphosphate 3-kinase activity"/>
    <property type="evidence" value="ECO:0007669"/>
    <property type="project" value="TreeGrafter"/>
</dbReference>
<dbReference type="Pfam" id="PF03770">
    <property type="entry name" value="IPK"/>
    <property type="match status" value="1"/>
</dbReference>
<dbReference type="GO" id="GO:0032958">
    <property type="term" value="P:inositol phosphate biosynthetic process"/>
    <property type="evidence" value="ECO:0007669"/>
    <property type="project" value="InterPro"/>
</dbReference>
<dbReference type="EC" id="2.7.-.-" evidence="8"/>
<comment type="catalytic activity">
    <reaction evidence="6">
        <text>1D-myo-inositol 1,4,5-trisphosphate + 2 ATP = 1D-myo-inositol 1,3,4,5,6-pentakisphosphate + 2 ADP + 2 H(+)</text>
        <dbReference type="Rhea" id="RHEA:32359"/>
        <dbReference type="ChEBI" id="CHEBI:15378"/>
        <dbReference type="ChEBI" id="CHEBI:30616"/>
        <dbReference type="ChEBI" id="CHEBI:57733"/>
        <dbReference type="ChEBI" id="CHEBI:203600"/>
        <dbReference type="ChEBI" id="CHEBI:456216"/>
        <dbReference type="EC" id="2.7.1.151"/>
    </reaction>
</comment>
<name>D2W5U4_NAEGR</name>
<evidence type="ECO:0000256" key="2">
    <source>
        <dbReference type="ARBA" id="ARBA00022679"/>
    </source>
</evidence>
<keyword evidence="4 8" id="KW-0418">Kinase</keyword>
<dbReference type="EMBL" id="GG739155">
    <property type="protein sequence ID" value="EFC35557.1"/>
    <property type="molecule type" value="Genomic_DNA"/>
</dbReference>
<accession>D2W5U4</accession>
<keyword evidence="5" id="KW-0067">ATP-binding</keyword>
<keyword evidence="11" id="KW-1185">Reference proteome</keyword>
<evidence type="ECO:0000256" key="5">
    <source>
        <dbReference type="ARBA" id="ARBA00022840"/>
    </source>
</evidence>
<organism evidence="11">
    <name type="scientific">Naegleria gruberi</name>
    <name type="common">Amoeba</name>
    <dbReference type="NCBI Taxonomy" id="5762"/>
    <lineage>
        <taxon>Eukaryota</taxon>
        <taxon>Discoba</taxon>
        <taxon>Heterolobosea</taxon>
        <taxon>Tetramitia</taxon>
        <taxon>Eutetramitia</taxon>
        <taxon>Vahlkampfiidae</taxon>
        <taxon>Naegleria</taxon>
    </lineage>
</organism>
<dbReference type="AlphaFoldDB" id="D2W5U4"/>
<protein>
    <recommendedName>
        <fullName evidence="8">Kinase</fullName>
        <ecNumber evidence="8">2.7.-.-</ecNumber>
    </recommendedName>
</protein>
<evidence type="ECO:0000256" key="7">
    <source>
        <dbReference type="ARBA" id="ARBA00036525"/>
    </source>
</evidence>
<dbReference type="VEuPathDB" id="AmoebaDB:NAEGRDRAFT_76787"/>
<evidence type="ECO:0000313" key="10">
    <source>
        <dbReference type="EMBL" id="EFC35557.1"/>
    </source>
</evidence>
<dbReference type="GO" id="GO:0005524">
    <property type="term" value="F:ATP binding"/>
    <property type="evidence" value="ECO:0007669"/>
    <property type="project" value="UniProtKB-KW"/>
</dbReference>
<reference evidence="10 11" key="1">
    <citation type="journal article" date="2010" name="Cell">
        <title>The genome of Naegleria gruberi illuminates early eukaryotic versatility.</title>
        <authorList>
            <person name="Fritz-Laylin L.K."/>
            <person name="Prochnik S.E."/>
            <person name="Ginger M.L."/>
            <person name="Dacks J.B."/>
            <person name="Carpenter M.L."/>
            <person name="Field M.C."/>
            <person name="Kuo A."/>
            <person name="Paredez A."/>
            <person name="Chapman J."/>
            <person name="Pham J."/>
            <person name="Shu S."/>
            <person name="Neupane R."/>
            <person name="Cipriano M."/>
            <person name="Mancuso J."/>
            <person name="Tu H."/>
            <person name="Salamov A."/>
            <person name="Lindquist E."/>
            <person name="Shapiro H."/>
            <person name="Lucas S."/>
            <person name="Grigoriev I.V."/>
            <person name="Cande W.Z."/>
            <person name="Fulton C."/>
            <person name="Rokhsar D.S."/>
            <person name="Dawson S.C."/>
        </authorList>
    </citation>
    <scope>NUCLEOTIDE SEQUENCE [LARGE SCALE GENOMIC DNA]</scope>
    <source>
        <strain evidence="10 11">NEG-M</strain>
    </source>
</reference>
<dbReference type="PANTHER" id="PTHR12400">
    <property type="entry name" value="INOSITOL POLYPHOSPHATE KINASE"/>
    <property type="match status" value="1"/>
</dbReference>
<dbReference type="Gene3D" id="3.30.470.160">
    <property type="entry name" value="Inositol polyphosphate kinase"/>
    <property type="match status" value="1"/>
</dbReference>
<proteinExistence type="inferred from homology"/>
<evidence type="ECO:0000313" key="11">
    <source>
        <dbReference type="Proteomes" id="UP000006671"/>
    </source>
</evidence>
<dbReference type="PANTHER" id="PTHR12400:SF51">
    <property type="entry name" value="INOSITOL POLYPHOSPHATE MULTIKINASE"/>
    <property type="match status" value="1"/>
</dbReference>
<evidence type="ECO:0000256" key="3">
    <source>
        <dbReference type="ARBA" id="ARBA00022741"/>
    </source>
</evidence>
<dbReference type="InParanoid" id="D2W5U4"/>
<feature type="compositionally biased region" description="Low complexity" evidence="9">
    <location>
        <begin position="142"/>
        <end position="161"/>
    </location>
</feature>
<dbReference type="RefSeq" id="XP_002668301.1">
    <property type="nucleotide sequence ID" value="XM_002668255.1"/>
</dbReference>
<dbReference type="InterPro" id="IPR005522">
    <property type="entry name" value="IPK"/>
</dbReference>
<keyword evidence="3" id="KW-0547">Nucleotide-binding</keyword>
<dbReference type="STRING" id="5762.D2W5U4"/>
<dbReference type="SUPFAM" id="SSF56104">
    <property type="entry name" value="SAICAR synthase-like"/>
    <property type="match status" value="1"/>
</dbReference>
<comment type="catalytic activity">
    <reaction evidence="7">
        <text>1D-myo-inositol 1,3,4,6-tetrakisphosphate + ATP = 1D-myo-inositol 1,3,4,5,6-pentakisphosphate + ADP + H(+)</text>
        <dbReference type="Rhea" id="RHEA:12717"/>
        <dbReference type="ChEBI" id="CHEBI:15378"/>
        <dbReference type="ChEBI" id="CHEBI:30616"/>
        <dbReference type="ChEBI" id="CHEBI:57660"/>
        <dbReference type="ChEBI" id="CHEBI:57733"/>
        <dbReference type="ChEBI" id="CHEBI:456216"/>
        <dbReference type="EC" id="2.7.1.140"/>
    </reaction>
</comment>
<gene>
    <name evidence="10" type="ORF">NAEGRDRAFT_76787</name>
</gene>
<evidence type="ECO:0000256" key="9">
    <source>
        <dbReference type="SAM" id="MobiDB-lite"/>
    </source>
</evidence>
<evidence type="ECO:0000256" key="4">
    <source>
        <dbReference type="ARBA" id="ARBA00022777"/>
    </source>
</evidence>
<evidence type="ECO:0000256" key="1">
    <source>
        <dbReference type="ARBA" id="ARBA00007374"/>
    </source>
</evidence>
<evidence type="ECO:0000256" key="6">
    <source>
        <dbReference type="ARBA" id="ARBA00036164"/>
    </source>
</evidence>
<dbReference type="GO" id="GO:0047326">
    <property type="term" value="F:inositol-1,3,4,6-tetrakisphosphate 5-kinase activity"/>
    <property type="evidence" value="ECO:0007669"/>
    <property type="project" value="RHEA"/>
</dbReference>
<dbReference type="GO" id="GO:0005634">
    <property type="term" value="C:nucleus"/>
    <property type="evidence" value="ECO:0007669"/>
    <property type="project" value="TreeGrafter"/>
</dbReference>
<dbReference type="InterPro" id="IPR038286">
    <property type="entry name" value="IPK_sf"/>
</dbReference>
<dbReference type="GO" id="GO:0005737">
    <property type="term" value="C:cytoplasm"/>
    <property type="evidence" value="ECO:0007669"/>
    <property type="project" value="TreeGrafter"/>
</dbReference>
<dbReference type="OrthoDB" id="5958943at2759"/>
<dbReference type="GeneID" id="8859681"/>
<sequence>MSAVSGESSSSLAADQQEQYYIEKTDYGELKITPIDINCLEACINQVAGHGTRKKKKELSLMVRDCKIYKAIQPGKKRSWSEVHFYENQVKLAAYLLPFIPKYYGVQRTFVPLEEGEIPDITSNSSVMDTLYLQQAGVSTNSDLNSQSSSEVSSSSVSPANTPTLPSQQTFKPIDFIVLEDITANMDHPNVMDIKMGQRTYGEDASPQKILEEESKYVYQHQLGMRISGAKIYDM</sequence>
<keyword evidence="2 8" id="KW-0808">Transferase</keyword>